<feature type="region of interest" description="Disordered" evidence="1">
    <location>
        <begin position="389"/>
        <end position="412"/>
    </location>
</feature>
<evidence type="ECO:0000313" key="2">
    <source>
        <dbReference type="EMBL" id="CAI2187211.1"/>
    </source>
</evidence>
<dbReference type="Proteomes" id="UP001153678">
    <property type="component" value="Unassembled WGS sequence"/>
</dbReference>
<evidence type="ECO:0000313" key="3">
    <source>
        <dbReference type="Proteomes" id="UP001153678"/>
    </source>
</evidence>
<evidence type="ECO:0000256" key="1">
    <source>
        <dbReference type="SAM" id="MobiDB-lite"/>
    </source>
</evidence>
<dbReference type="OrthoDB" id="2397546at2759"/>
<protein>
    <submittedName>
        <fullName evidence="2">16107_t:CDS:1</fullName>
    </submittedName>
</protein>
<gene>
    <name evidence="2" type="ORF">FWILDA_LOCUS12962</name>
</gene>
<dbReference type="EMBL" id="CAMKVN010004512">
    <property type="protein sequence ID" value="CAI2187211.1"/>
    <property type="molecule type" value="Genomic_DNA"/>
</dbReference>
<dbReference type="AlphaFoldDB" id="A0A9W4T0E7"/>
<feature type="non-terminal residue" evidence="2">
    <location>
        <position position="898"/>
    </location>
</feature>
<accession>A0A9W4T0E7</accession>
<reference evidence="2" key="1">
    <citation type="submission" date="2022-08" db="EMBL/GenBank/DDBJ databases">
        <authorList>
            <person name="Kallberg Y."/>
            <person name="Tangrot J."/>
            <person name="Rosling A."/>
        </authorList>
    </citation>
    <scope>NUCLEOTIDE SEQUENCE</scope>
    <source>
        <strain evidence="2">Wild A</strain>
    </source>
</reference>
<proteinExistence type="predicted"/>
<sequence length="898" mass="102614">TTPETTQKIVSTQKTDGSIKLDKQVSEHIDISSDDIQKTVQSHGVSDKLKNISQSAWETALSLRYLTMTSSKDQADQHKDNSEKAKQYLIKELKDENLVKELLTASDKIIIEQSVQKEKKDAVATVQQSTSTEKVHEIVSNQKDDGSLQLTEAVSKELETDSTESLVSSVKSYFTTKDIKLPESKKIIDTAMTLSFLRKTSSADSSPEVKEKYEKAKKYLSSQIKDEKVEKELLEKTDQIVVDHATKKVVKEKANKVIIEKMQESVTVEEVDKVTKTQNKDGSFEISEKITEDLGITTSKDITSIIRVSDERVKKFDEKTWNTFITLEYCNKVLGKHEVVKDEKLEKEILESCEKVVVEKVSDKKKQSSSWFTSVGGYLTSTTKYLDDAGSDEKSFPEPVHEKSNKDSEKSSEQQMIQQMKLNHGLFMDEYGMQPSKLAIIKDDGKLNISSYKQQPIVYTNINDPDSTTNLNFETILQPSDACINFPIAEIAYNGVLSEAFANEDENLNELFGHLFARKVTVGGKLFIKGFSSSNQTQIDIAKFYLSSVYNLAKHYNKFSPLNHFSVFHFLRIETLDGKVLDTPVKLGDWMRDLYQNNNFDIISYDNLIPISQLKHEEFSDVNFESCPIEKQPGVANFKEKLSFDVWTGNVMDINLVGWIKNLPHCQVINKSYKLEKSKKFAVNIVKIPNIESSNKSYLETTKVKEELIINNIFSIKDLSHFPFVDRNIESNDSSYDEYSFLIKLEKYEIIMNRDHFNPSIEFEQAINDALESMKPYKALQGVFEEYGQFFAQKITLGRIFKKNIPNATSAKIYLKSPIVKSLEPYLNNLNIPYLLTQQGKIIEKNELFGLIQDLNDLEIIELNDFIPLYKILDEQQQRKIDIILNSNDCKSSEKKNF</sequence>
<comment type="caution">
    <text evidence="2">The sequence shown here is derived from an EMBL/GenBank/DDBJ whole genome shotgun (WGS) entry which is preliminary data.</text>
</comment>
<organism evidence="2 3">
    <name type="scientific">Funneliformis geosporum</name>
    <dbReference type="NCBI Taxonomy" id="1117311"/>
    <lineage>
        <taxon>Eukaryota</taxon>
        <taxon>Fungi</taxon>
        <taxon>Fungi incertae sedis</taxon>
        <taxon>Mucoromycota</taxon>
        <taxon>Glomeromycotina</taxon>
        <taxon>Glomeromycetes</taxon>
        <taxon>Glomerales</taxon>
        <taxon>Glomeraceae</taxon>
        <taxon>Funneliformis</taxon>
    </lineage>
</organism>
<keyword evidence="3" id="KW-1185">Reference proteome</keyword>
<name>A0A9W4T0E7_9GLOM</name>